<evidence type="ECO:0000259" key="4">
    <source>
        <dbReference type="PROSITE" id="PS51782"/>
    </source>
</evidence>
<dbReference type="PROSITE" id="PS51782">
    <property type="entry name" value="LYSM"/>
    <property type="match status" value="1"/>
</dbReference>
<evidence type="ECO:0000313" key="5">
    <source>
        <dbReference type="EMBL" id="MBM7561241.1"/>
    </source>
</evidence>
<dbReference type="InterPro" id="IPR018392">
    <property type="entry name" value="LysM"/>
</dbReference>
<evidence type="ECO:0000256" key="2">
    <source>
        <dbReference type="SAM" id="Phobius"/>
    </source>
</evidence>
<dbReference type="Gene3D" id="3.10.350.10">
    <property type="entry name" value="LysM domain"/>
    <property type="match status" value="1"/>
</dbReference>
<dbReference type="EMBL" id="JAFBDT010000004">
    <property type="protein sequence ID" value="MBM7561241.1"/>
    <property type="molecule type" value="Genomic_DNA"/>
</dbReference>
<feature type="transmembrane region" description="Helical" evidence="2">
    <location>
        <begin position="113"/>
        <end position="133"/>
    </location>
</feature>
<dbReference type="GO" id="GO:0016787">
    <property type="term" value="F:hydrolase activity"/>
    <property type="evidence" value="ECO:0007669"/>
    <property type="project" value="UniProtKB-KW"/>
</dbReference>
<dbReference type="InterPro" id="IPR011055">
    <property type="entry name" value="Dup_hybrid_motif"/>
</dbReference>
<dbReference type="CDD" id="cd00118">
    <property type="entry name" value="LysM"/>
    <property type="match status" value="1"/>
</dbReference>
<sequence>MGKSPKRTSNKHKYKRSNAKFYVKGNSKVERSEKIAETGARVIALLFYPAYLAVNGVKKLFKSNENQSKKHQASYVHKTKKSFNFSMDVHQITERVSGVLRTKILPYISDHKIVLASVTAAVLVTAVGLYGIGKLKPNDQIALDEQPTHVVSVAPKASDETENLEKEALTTEHATLQGVEGAVVSEPSERVGDAVQEIPQVKVLSAASVKTYQVLSNGKPVANFRTENEAERMLDALKAEFTSGTESEILEVYFYENVTIKPAYLDIVGFEGYDEVSDALTYVRKGTKQEKTHKVQKGENYWVIAQYYGVTPEDLEAANPNVKPEALQIGMEISLVVPKPLITVVTVENEVYSDRIAFDVTYESTSSLYKGESKTKVSGSYGERVIEAEVLKQNGREIVRKVLSEEVVKEPQTKVVYQGTKDPPPRIGTGTYIHPTSRGPVTSNFGWRTLRGKSDYHTGIDIGISTGTSVKAVDGGVVTAVGYNKSLGYYVFVDHGANVSSKYLHLSKILVSRGEKIFQGQTIAKSGNTGNSTGPHLHLEILINNVPQNPKNYIKF</sequence>
<evidence type="ECO:0000259" key="3">
    <source>
        <dbReference type="PROSITE" id="PS51109"/>
    </source>
</evidence>
<dbReference type="CDD" id="cd12797">
    <property type="entry name" value="M23_peptidase"/>
    <property type="match status" value="1"/>
</dbReference>
<evidence type="ECO:0000313" key="6">
    <source>
        <dbReference type="Proteomes" id="UP000767854"/>
    </source>
</evidence>
<dbReference type="Pfam" id="PF01476">
    <property type="entry name" value="LysM"/>
    <property type="match status" value="1"/>
</dbReference>
<dbReference type="SUPFAM" id="SSF51261">
    <property type="entry name" value="Duplicated hybrid motif"/>
    <property type="match status" value="1"/>
</dbReference>
<proteinExistence type="predicted"/>
<protein>
    <submittedName>
        <fullName evidence="5">Murein DD-endopeptidase MepM/ murein hydrolase activator NlpD</fullName>
    </submittedName>
</protein>
<dbReference type="InterPro" id="IPR036779">
    <property type="entry name" value="LysM_dom_sf"/>
</dbReference>
<keyword evidence="2" id="KW-1133">Transmembrane helix</keyword>
<dbReference type="PANTHER" id="PTHR21666">
    <property type="entry name" value="PEPTIDASE-RELATED"/>
    <property type="match status" value="1"/>
</dbReference>
<comment type="caution">
    <text evidence="5">The sequence shown here is derived from an EMBL/GenBank/DDBJ whole genome shotgun (WGS) entry which is preliminary data.</text>
</comment>
<dbReference type="Gene3D" id="2.70.70.10">
    <property type="entry name" value="Glucose Permease (Domain IIA)"/>
    <property type="match status" value="1"/>
</dbReference>
<organism evidence="5 6">
    <name type="scientific">Fusibacter tunisiensis</name>
    <dbReference type="NCBI Taxonomy" id="1008308"/>
    <lineage>
        <taxon>Bacteria</taxon>
        <taxon>Bacillati</taxon>
        <taxon>Bacillota</taxon>
        <taxon>Clostridia</taxon>
        <taxon>Eubacteriales</taxon>
        <taxon>Eubacteriales Family XII. Incertae Sedis</taxon>
        <taxon>Fusibacter</taxon>
    </lineage>
</organism>
<dbReference type="RefSeq" id="WP_204662534.1">
    <property type="nucleotide sequence ID" value="NZ_JAFBDT010000004.1"/>
</dbReference>
<keyword evidence="1" id="KW-0732">Signal</keyword>
<dbReference type="InterPro" id="IPR016047">
    <property type="entry name" value="M23ase_b-sheet_dom"/>
</dbReference>
<evidence type="ECO:0000256" key="1">
    <source>
        <dbReference type="ARBA" id="ARBA00022729"/>
    </source>
</evidence>
<dbReference type="Proteomes" id="UP000767854">
    <property type="component" value="Unassembled WGS sequence"/>
</dbReference>
<name>A0ABS2MPB0_9FIRM</name>
<dbReference type="Pfam" id="PF01551">
    <property type="entry name" value="Peptidase_M23"/>
    <property type="match status" value="1"/>
</dbReference>
<reference evidence="5 6" key="1">
    <citation type="submission" date="2021-01" db="EMBL/GenBank/DDBJ databases">
        <title>Genomic Encyclopedia of Type Strains, Phase IV (KMG-IV): sequencing the most valuable type-strain genomes for metagenomic binning, comparative biology and taxonomic classification.</title>
        <authorList>
            <person name="Goeker M."/>
        </authorList>
    </citation>
    <scope>NUCLEOTIDE SEQUENCE [LARGE SCALE GENOMIC DNA]</scope>
    <source>
        <strain evidence="5 6">DSM 24436</strain>
    </source>
</reference>
<dbReference type="SMART" id="SM01208">
    <property type="entry name" value="G5"/>
    <property type="match status" value="1"/>
</dbReference>
<keyword evidence="2" id="KW-0812">Transmembrane</keyword>
<keyword evidence="6" id="KW-1185">Reference proteome</keyword>
<keyword evidence="2" id="KW-0472">Membrane</keyword>
<dbReference type="PANTHER" id="PTHR21666:SF270">
    <property type="entry name" value="MUREIN HYDROLASE ACTIVATOR ENVC"/>
    <property type="match status" value="1"/>
</dbReference>
<keyword evidence="5" id="KW-0378">Hydrolase</keyword>
<feature type="domain" description="G5" evidence="3">
    <location>
        <begin position="342"/>
        <end position="422"/>
    </location>
</feature>
<dbReference type="Gene3D" id="2.20.230.10">
    <property type="entry name" value="Resuscitation-promoting factor rpfb"/>
    <property type="match status" value="1"/>
</dbReference>
<dbReference type="SMART" id="SM00257">
    <property type="entry name" value="LysM"/>
    <property type="match status" value="1"/>
</dbReference>
<feature type="domain" description="LysM" evidence="4">
    <location>
        <begin position="291"/>
        <end position="335"/>
    </location>
</feature>
<gene>
    <name evidence="5" type="ORF">JOC49_000761</name>
</gene>
<dbReference type="InterPro" id="IPR050570">
    <property type="entry name" value="Cell_wall_metabolism_enzyme"/>
</dbReference>
<dbReference type="InterPro" id="IPR011098">
    <property type="entry name" value="G5_dom"/>
</dbReference>
<dbReference type="PROSITE" id="PS51109">
    <property type="entry name" value="G5"/>
    <property type="match status" value="1"/>
</dbReference>
<dbReference type="SUPFAM" id="SSF54106">
    <property type="entry name" value="LysM domain"/>
    <property type="match status" value="1"/>
</dbReference>
<dbReference type="Pfam" id="PF07501">
    <property type="entry name" value="G5"/>
    <property type="match status" value="1"/>
</dbReference>
<accession>A0ABS2MPB0</accession>